<protein>
    <submittedName>
        <fullName evidence="2">Tripartite tricarboxylate transporter substrate binding protein</fullName>
    </submittedName>
</protein>
<dbReference type="Gene3D" id="3.40.190.10">
    <property type="entry name" value="Periplasmic binding protein-like II"/>
    <property type="match status" value="1"/>
</dbReference>
<organism evidence="2 3">
    <name type="scientific">Carboxydichorda subterranea</name>
    <dbReference type="NCBI Taxonomy" id="3109565"/>
    <lineage>
        <taxon>Bacteria</taxon>
        <taxon>Bacillati</taxon>
        <taxon>Bacillota</taxon>
        <taxon>Limnochordia</taxon>
        <taxon>Limnochordales</taxon>
        <taxon>Geochordaceae</taxon>
        <taxon>Carboxydichorda</taxon>
    </lineage>
</organism>
<evidence type="ECO:0000256" key="1">
    <source>
        <dbReference type="ARBA" id="ARBA00006987"/>
    </source>
</evidence>
<dbReference type="RefSeq" id="WP_324716612.1">
    <property type="nucleotide sequence ID" value="NZ_CP141615.1"/>
</dbReference>
<dbReference type="PANTHER" id="PTHR42928">
    <property type="entry name" value="TRICARBOXYLATE-BINDING PROTEIN"/>
    <property type="match status" value="1"/>
</dbReference>
<reference evidence="2 3" key="1">
    <citation type="journal article" date="2024" name="Front. Microbiol.">
        <title>Novel thermophilic genera Geochorda gen. nov. and Carboxydochorda gen. nov. from the deep terrestrial subsurface reveal the ecophysiological diversity in the class Limnochordia.</title>
        <authorList>
            <person name="Karnachuk O.V."/>
            <person name="Lukina A.P."/>
            <person name="Avakyan M.R."/>
            <person name="Kadnikov V.V."/>
            <person name="Begmatov S."/>
            <person name="Beletsky A.V."/>
            <person name="Vlasova K.G."/>
            <person name="Novikov A.A."/>
            <person name="Shcherbakova V.A."/>
            <person name="Mardanov A.V."/>
            <person name="Ravin N.V."/>
        </authorList>
    </citation>
    <scope>NUCLEOTIDE SEQUENCE [LARGE SCALE GENOMIC DNA]</scope>
    <source>
        <strain evidence="2 3">L945</strain>
    </source>
</reference>
<dbReference type="InterPro" id="IPR042100">
    <property type="entry name" value="Bug_dom1"/>
</dbReference>
<dbReference type="SUPFAM" id="SSF53850">
    <property type="entry name" value="Periplasmic binding protein-like II"/>
    <property type="match status" value="1"/>
</dbReference>
<proteinExistence type="inferred from homology"/>
<dbReference type="PIRSF" id="PIRSF017082">
    <property type="entry name" value="YflP"/>
    <property type="match status" value="1"/>
</dbReference>
<evidence type="ECO:0000313" key="2">
    <source>
        <dbReference type="EMBL" id="WRP17341.1"/>
    </source>
</evidence>
<gene>
    <name evidence="2" type="ORF">U7230_14870</name>
</gene>
<dbReference type="CDD" id="cd07012">
    <property type="entry name" value="PBP2_Bug_TTT"/>
    <property type="match status" value="1"/>
</dbReference>
<dbReference type="Gene3D" id="3.40.190.150">
    <property type="entry name" value="Bordetella uptake gene, domain 1"/>
    <property type="match status" value="1"/>
</dbReference>
<dbReference type="EMBL" id="CP141615">
    <property type="protein sequence ID" value="WRP17341.1"/>
    <property type="molecule type" value="Genomic_DNA"/>
</dbReference>
<name>A0ABZ1BXR4_9FIRM</name>
<accession>A0ABZ1BXR4</accession>
<dbReference type="Proteomes" id="UP001332192">
    <property type="component" value="Chromosome"/>
</dbReference>
<dbReference type="PANTHER" id="PTHR42928:SF3">
    <property type="entry name" value="UPF0065 PROTEIN YFLP"/>
    <property type="match status" value="1"/>
</dbReference>
<sequence>MRGSSLGMRLRWNVHVLPVVVPLTVLMAFMAVFVTTPALAEGYPSRPITVVAPAGPGSGWDLTARTVSQVLTETRLVPVAMPVENRAGGGGAVALSHVVQNRKGDPNTLIVFSPPLILIHLNKQTPFSYRDLTPLARLFNDYQIIGVRSDSRYKSLDELMAVLRQNPKGLVVGGASAPGSMDHLSFMMAAQQSGVDVRNVLYISFPGGSELNAALLGGSIDIVSTSVGDILGYIEAGSVRALAVTSPERLTDPRLSNVPTLKELGINATFEVWRGIFGPPGMPEEARTYMSNALAKMVQTPEWKEMLRRFNWHPGYLPGDQFKAYLDGQEKLMGNLLKEMGLLK</sequence>
<dbReference type="Pfam" id="PF03401">
    <property type="entry name" value="TctC"/>
    <property type="match status" value="1"/>
</dbReference>
<comment type="similarity">
    <text evidence="1">Belongs to the UPF0065 (bug) family.</text>
</comment>
<dbReference type="InterPro" id="IPR005064">
    <property type="entry name" value="BUG"/>
</dbReference>
<evidence type="ECO:0000313" key="3">
    <source>
        <dbReference type="Proteomes" id="UP001332192"/>
    </source>
</evidence>
<keyword evidence="3" id="KW-1185">Reference proteome</keyword>